<keyword evidence="3" id="KW-1185">Reference proteome</keyword>
<reference evidence="2 3" key="1">
    <citation type="journal article" date="2007" name="Science">
        <title>Sea anemone genome reveals ancestral eumetazoan gene repertoire and genomic organization.</title>
        <authorList>
            <person name="Putnam N.H."/>
            <person name="Srivastava M."/>
            <person name="Hellsten U."/>
            <person name="Dirks B."/>
            <person name="Chapman J."/>
            <person name="Salamov A."/>
            <person name="Terry A."/>
            <person name="Shapiro H."/>
            <person name="Lindquist E."/>
            <person name="Kapitonov V.V."/>
            <person name="Jurka J."/>
            <person name="Genikhovich G."/>
            <person name="Grigoriev I.V."/>
            <person name="Lucas S.M."/>
            <person name="Steele R.E."/>
            <person name="Finnerty J.R."/>
            <person name="Technau U."/>
            <person name="Martindale M.Q."/>
            <person name="Rokhsar D.S."/>
        </authorList>
    </citation>
    <scope>NUCLEOTIDE SEQUENCE [LARGE SCALE GENOMIC DNA]</scope>
    <source>
        <strain evidence="3">CH2 X CH6</strain>
    </source>
</reference>
<dbReference type="AlphaFoldDB" id="A7S4T7"/>
<dbReference type="InParanoid" id="A7S4T7"/>
<evidence type="ECO:0000313" key="2">
    <source>
        <dbReference type="EMBL" id="EDO41210.1"/>
    </source>
</evidence>
<keyword evidence="1" id="KW-0472">Membrane</keyword>
<dbReference type="Gene3D" id="3.40.50.300">
    <property type="entry name" value="P-loop containing nucleotide triphosphate hydrolases"/>
    <property type="match status" value="1"/>
</dbReference>
<dbReference type="PhylomeDB" id="A7S4T7"/>
<dbReference type="STRING" id="45351.A7S4T7"/>
<dbReference type="PANTHER" id="PTHR36978:SF4">
    <property type="entry name" value="P-LOOP CONTAINING NUCLEOSIDE TRIPHOSPHATE HYDROLASE PROTEIN"/>
    <property type="match status" value="1"/>
</dbReference>
<evidence type="ECO:0000313" key="3">
    <source>
        <dbReference type="Proteomes" id="UP000001593"/>
    </source>
</evidence>
<organism evidence="2 3">
    <name type="scientific">Nematostella vectensis</name>
    <name type="common">Starlet sea anemone</name>
    <dbReference type="NCBI Taxonomy" id="45351"/>
    <lineage>
        <taxon>Eukaryota</taxon>
        <taxon>Metazoa</taxon>
        <taxon>Cnidaria</taxon>
        <taxon>Anthozoa</taxon>
        <taxon>Hexacorallia</taxon>
        <taxon>Actiniaria</taxon>
        <taxon>Edwardsiidae</taxon>
        <taxon>Nematostella</taxon>
    </lineage>
</organism>
<dbReference type="eggNOG" id="ENOG502S41B">
    <property type="taxonomic scope" value="Eukaryota"/>
</dbReference>
<accession>A7S4T7</accession>
<keyword evidence="1" id="KW-0812">Transmembrane</keyword>
<keyword evidence="1" id="KW-1133">Transmembrane helix</keyword>
<proteinExistence type="predicted"/>
<sequence length="269" mass="31821">MTSYENQKEDIRRREKEEKKCVMKVICAGMPKTGTKSLAKALRILGLKVYDADEHCIYHMEEWIQAFETSKMPDLYRMYKDVDAVTDVPPMFWYEELHYAFPEAKVILSVRDNTDVWYESLLWNQKVLKEAMSLRVMLGFLLTPTGWKMSRMMSDMMNAAFKSTNPNAAILNKKAYREHNERVKNVIPKDKLLVFKVEQGWPPLCRFLEIAEPEIFFPYENVNSEDVKAFLHDSKIATKIYRELQIIIIVLFPIIAFIFYLIFYRIKDL</sequence>
<dbReference type="HOGENOM" id="CLU_061199_2_2_1"/>
<protein>
    <recommendedName>
        <fullName evidence="4">Sulfotransferase</fullName>
    </recommendedName>
</protein>
<dbReference type="EMBL" id="DS469580">
    <property type="protein sequence ID" value="EDO41210.1"/>
    <property type="molecule type" value="Genomic_DNA"/>
</dbReference>
<feature type="transmembrane region" description="Helical" evidence="1">
    <location>
        <begin position="244"/>
        <end position="263"/>
    </location>
</feature>
<dbReference type="Proteomes" id="UP000001593">
    <property type="component" value="Unassembled WGS sequence"/>
</dbReference>
<dbReference type="InterPro" id="IPR040632">
    <property type="entry name" value="Sulfotransfer_4"/>
</dbReference>
<dbReference type="OMA" id="YPMLKKF"/>
<evidence type="ECO:0000256" key="1">
    <source>
        <dbReference type="SAM" id="Phobius"/>
    </source>
</evidence>
<evidence type="ECO:0008006" key="4">
    <source>
        <dbReference type="Google" id="ProtNLM"/>
    </source>
</evidence>
<name>A7S4T7_NEMVE</name>
<dbReference type="PANTHER" id="PTHR36978">
    <property type="entry name" value="P-LOOP CONTAINING NUCLEOTIDE TRIPHOSPHATE HYDROLASE"/>
    <property type="match status" value="1"/>
</dbReference>
<gene>
    <name evidence="2" type="ORF">NEMVEDRAFT_v1g242856</name>
</gene>
<dbReference type="SUPFAM" id="SSF52540">
    <property type="entry name" value="P-loop containing nucleoside triphosphate hydrolases"/>
    <property type="match status" value="1"/>
</dbReference>
<dbReference type="InterPro" id="IPR027417">
    <property type="entry name" value="P-loop_NTPase"/>
</dbReference>
<dbReference type="Pfam" id="PF17784">
    <property type="entry name" value="Sulfotransfer_4"/>
    <property type="match status" value="1"/>
</dbReference>